<organism evidence="2">
    <name type="scientific">Streptomyces haneummycinicus</name>
    <dbReference type="NCBI Taxonomy" id="3074435"/>
    <lineage>
        <taxon>Bacteria</taxon>
        <taxon>Bacillati</taxon>
        <taxon>Actinomycetota</taxon>
        <taxon>Actinomycetes</taxon>
        <taxon>Kitasatosporales</taxon>
        <taxon>Streptomycetaceae</taxon>
        <taxon>Streptomyces</taxon>
    </lineage>
</organism>
<accession>A0AAT9HQE8</accession>
<evidence type="ECO:0000313" key="2">
    <source>
        <dbReference type="EMBL" id="BFO19803.1"/>
    </source>
</evidence>
<evidence type="ECO:0000256" key="1">
    <source>
        <dbReference type="SAM" id="MobiDB-lite"/>
    </source>
</evidence>
<name>A0AAT9HQE8_9ACTN</name>
<dbReference type="AlphaFoldDB" id="A0AAT9HQE8"/>
<sequence>MLDAVPGGPDPGETDLLGGGADTVHDGGHGGVADGVEARLESRLGAGDDMGGDGDGVQVGGAGVTGVGVRLVEARGVRAEGAVREQVARGADRAQLLALATSCSAQ</sequence>
<feature type="region of interest" description="Disordered" evidence="1">
    <location>
        <begin position="1"/>
        <end position="33"/>
    </location>
</feature>
<proteinExistence type="predicted"/>
<reference evidence="2" key="1">
    <citation type="submission" date="2024-06" db="EMBL/GenBank/DDBJ databases">
        <authorList>
            <consortium name="consrtm"/>
            <person name="Uemura M."/>
            <person name="Terahara T."/>
        </authorList>
    </citation>
    <scope>NUCLEOTIDE SEQUENCE</scope>
    <source>
        <strain evidence="2">KM77-8</strain>
    </source>
</reference>
<protein>
    <submittedName>
        <fullName evidence="2">Uncharacterized protein</fullName>
    </submittedName>
</protein>
<reference evidence="2" key="2">
    <citation type="submission" date="2024-07" db="EMBL/GenBank/DDBJ databases">
        <title>Streptomyces haneummycinica sp. nov., a new antibiotic-producing actinobacterium isolated from marine sediment.</title>
        <authorList>
            <person name="Uemura M."/>
            <person name="Hamada M."/>
            <person name="Hirano S."/>
            <person name="Kobayashi K."/>
            <person name="Ohshiro T."/>
            <person name="Kobayashi T."/>
            <person name="Terahara T."/>
        </authorList>
    </citation>
    <scope>NUCLEOTIDE SEQUENCE</scope>
    <source>
        <strain evidence="2">KM77-8</strain>
    </source>
</reference>
<gene>
    <name evidence="2" type="ORF">SHKM778_61910</name>
</gene>
<dbReference type="EMBL" id="AP035768">
    <property type="protein sequence ID" value="BFO19803.1"/>
    <property type="molecule type" value="Genomic_DNA"/>
</dbReference>